<organism evidence="3 4">
    <name type="scientific">Ancylobacter tetraedralis</name>
    <dbReference type="NCBI Taxonomy" id="217068"/>
    <lineage>
        <taxon>Bacteria</taxon>
        <taxon>Pseudomonadati</taxon>
        <taxon>Pseudomonadota</taxon>
        <taxon>Alphaproteobacteria</taxon>
        <taxon>Hyphomicrobiales</taxon>
        <taxon>Xanthobacteraceae</taxon>
        <taxon>Ancylobacter</taxon>
    </lineage>
</organism>
<sequence>MLRLWHFDCKAPENRALEDHQSCECNHIMRRHPREPMKGILCPPMAKMEEWLVMSGSHKLTRTNFLVCVSVIALSACLTPWRVAHAADPVLRDVVSGADGREFTILAGQPVDSTEGASAGSLTRGLAFRMLSPASTTAVEIGSRGGNGALGAPLTSSGIYASSFASAGKAGGNAGNVWLALLGTFKGDGSQSQNAALVYLYSIGGDGRVGTPGIGKGGRAGTVTLDLGADISTKGDNFFGVWARSKGGQSGRNQPYDGQFYVPFAFAKPADAGEYAGANGNKVDVTIRAEASVITHGKGAHAVVLESIGGSGLDGGRKHDEVLTRGGDGGEVRLANSGLIATNGSGSAGLLLQSVGGHGGDQVYVPLGIQIGDATGGSGANGGNGGRVSVGQAGSIDTRQDYSFGVSAASMGGVGGVGNDSTGIHVGSAGNGGNAGNGGKVDVVNTGEVRTAGKGSVGIAAQSLGGGSALGALQTEDIRPGSYTGGGAGGSLIGLSLDGEAGQGGSGGNGGNVQIRNAGTISTSGASAHGILAQSVGGGGGAGGDSATAFSVLLGAATRVTSGSSSGGAGGGGAGAGGAGGNGGVVEILPSYDSRGQIETTGDNASGIVAQSIGGGGGVGGIAAAKAPGAPIAITIGIGGSGGDGGRGDLVSVINTSDISTAGNTSHGIEASSIGGGGGRGGDASSYTAAVGLPGVVAGGVTFAIGGAGGNGGSGGGVNLLNLADVTTSGDNSIGLLASSIGGGGGNGATASALAEMLGVTANVGVTIGVGGSGGGGGGGGAVRVSNGGKIETSGEFAPGVQAVSIGGGGGNGGSGKATSSTGIKQGEILSTLSDAVPTGASLGINVSVGGSGGGGGNGGEVTADNLGSITTRRESSTGMLAQSVGGGGGNGGGYVSGGKTSFSARIGVGGSGGKGGDGGAVTATNATGAVISTSGDGSVGLHAQSIGGGGGNGGAYGAATPQKTEKSAGASASGSFLLKMADALIKGNDLAAKLFGKKVSFLDSDSLFQQRVSDAAFAVKTIKSALSSAADATARPVPVKPPSTFAAARDNDDDATVSAKSTAEIFLDSIRESSRAAAMEYIIGDFASRAKNALKSAIGSRRLKSPIPLPLTLDMQVGGTGGDGGNGGPAAARNDGGIETSGAAAAAMLAQSIGGGGGTAGGGVTLGPDMLDVKGTLGSRSAGADGNGGRVTVNNTGLLRTSGNASFGMVAQSIGGGGGIVTAVSNAAMTGTMNVTMTLGSTSTAMANGGDVAVSNTGAIATSGRDAHGIVAQSIGGGGGMYIVNRQSVLGAEALATSETEAQALSDLEDILALAAERTGNADIDLRASLAAAAASEVPSASVKAQFGGIGANRTDAFGGSGANVSVEYLGSIRTTGVGAIGIVGQSIGGGGGLGADASGLSTPVHFELSFGGVPLAVNDTPASGDGGSVSLSFGKGASIVTKGAGAHGVLLQSIGGGGGYGGVGTGTISRASLAESVADVDWRDVGLRTASYGNGGDISVGMARWPNGPMSIETSGARAHGLYIQSLAGGGGAAFDVNGANVAPVTDTAGQPAVVDYIYAPFTANGSPYVYDPGAVYGVAASLLGVGHAGRVSIDTQGTINATGRDAYGIFVQNGRQKTDGSIDPRVPGWSGTVSIRNEGTIWGGSGTGAGIRIDGAGSNSITVPWNSALGAKSGVAIISRLGTTTITNAGLIEGDVLLSSSASNPFVNEANGTYRSRAGKGTLDLGLTGLFTNRGTLDIGGIGRVSDLSVSSRALLGGQMLADVRSTAKGITSADLLSVYNLTFDGVNIRPSAVDGLLPGSYRVIEWLMKSGSGAPTVTNYGGVPISWNSGIQRNAVILTPSANFLTPDTANWNANERNLAATYQTAWNASSSGEAPVFAQLANLTSAGSYRQAMDSLSSEEQLSPATTQTLAARGAMNAALSCPIFVDNSVMITESECAWARVTGSRIHASDNAVADGFTQTGVTMRLGAQWEVADNWFMGVTGAYTNTSLDSNDGYTRTDGDSGDLAVSIKHQVGPWLFAASAEASFGVFDTTRYFNFESASPSDTSTSNIWTAGLRLRAAYELPLPNESFYLRPYVDLDAIYTHMPGYQVGLSAGSHLNVGTLQDWTFALTPALEFGARIDLDDGSWLRPYAMAGMTFLFENDTSVTASFDTALAQGIDFTTQSPLPDTLFDIGAGLQFMSNDTYELRGEYRAQIGSDYLGQEASLRFSVRF</sequence>
<gene>
    <name evidence="3" type="ORF">FHS55_001780</name>
</gene>
<dbReference type="SUPFAM" id="SSF103515">
    <property type="entry name" value="Autotransporter"/>
    <property type="match status" value="1"/>
</dbReference>
<proteinExistence type="predicted"/>
<feature type="region of interest" description="Disordered" evidence="1">
    <location>
        <begin position="1117"/>
        <end position="1137"/>
    </location>
</feature>
<dbReference type="InterPro" id="IPR005546">
    <property type="entry name" value="Autotransporte_beta"/>
</dbReference>
<evidence type="ECO:0000259" key="2">
    <source>
        <dbReference type="PROSITE" id="PS51208"/>
    </source>
</evidence>
<feature type="compositionally biased region" description="Gly residues" evidence="1">
    <location>
        <begin position="1119"/>
        <end position="1129"/>
    </location>
</feature>
<protein>
    <recommendedName>
        <fullName evidence="2">Autotransporter domain-containing protein</fullName>
    </recommendedName>
</protein>
<comment type="caution">
    <text evidence="3">The sequence shown here is derived from an EMBL/GenBank/DDBJ whole genome shotgun (WGS) entry which is preliminary data.</text>
</comment>
<reference evidence="3 4" key="1">
    <citation type="submission" date="2020-08" db="EMBL/GenBank/DDBJ databases">
        <title>Genomic Encyclopedia of Type Strains, Phase IV (KMG-IV): sequencing the most valuable type-strain genomes for metagenomic binning, comparative biology and taxonomic classification.</title>
        <authorList>
            <person name="Goeker M."/>
        </authorList>
    </citation>
    <scope>NUCLEOTIDE SEQUENCE [LARGE SCALE GENOMIC DNA]</scope>
    <source>
        <strain evidence="3 4">DSM 5895</strain>
    </source>
</reference>
<dbReference type="EMBL" id="JACICD010000003">
    <property type="protein sequence ID" value="MBB3771181.1"/>
    <property type="molecule type" value="Genomic_DNA"/>
</dbReference>
<dbReference type="Proteomes" id="UP000533469">
    <property type="component" value="Unassembled WGS sequence"/>
</dbReference>
<name>A0A839Z7R5_9HYPH</name>
<evidence type="ECO:0000256" key="1">
    <source>
        <dbReference type="SAM" id="MobiDB-lite"/>
    </source>
</evidence>
<dbReference type="InterPro" id="IPR036709">
    <property type="entry name" value="Autotransporte_beta_dom_sf"/>
</dbReference>
<evidence type="ECO:0000313" key="4">
    <source>
        <dbReference type="Proteomes" id="UP000533469"/>
    </source>
</evidence>
<evidence type="ECO:0000313" key="3">
    <source>
        <dbReference type="EMBL" id="MBB3771181.1"/>
    </source>
</evidence>
<dbReference type="PROSITE" id="PS51208">
    <property type="entry name" value="AUTOTRANSPORTER"/>
    <property type="match status" value="1"/>
</dbReference>
<feature type="domain" description="Autotransporter" evidence="2">
    <location>
        <begin position="1936"/>
        <end position="2218"/>
    </location>
</feature>
<accession>A0A839Z7R5</accession>
<keyword evidence="4" id="KW-1185">Reference proteome</keyword>
<dbReference type="SMART" id="SM00869">
    <property type="entry name" value="Autotransporter"/>
    <property type="match status" value="1"/>
</dbReference>